<organism evidence="2 3">
    <name type="scientific">Paenalkalicoccus suaedae</name>
    <dbReference type="NCBI Taxonomy" id="2592382"/>
    <lineage>
        <taxon>Bacteria</taxon>
        <taxon>Bacillati</taxon>
        <taxon>Bacillota</taxon>
        <taxon>Bacilli</taxon>
        <taxon>Bacillales</taxon>
        <taxon>Bacillaceae</taxon>
        <taxon>Paenalkalicoccus</taxon>
    </lineage>
</organism>
<dbReference type="RefSeq" id="WP_176007996.1">
    <property type="nucleotide sequence ID" value="NZ_CP041372.2"/>
</dbReference>
<dbReference type="Proteomes" id="UP000318138">
    <property type="component" value="Chromosome"/>
</dbReference>
<keyword evidence="1" id="KW-0175">Coiled coil</keyword>
<proteinExistence type="predicted"/>
<evidence type="ECO:0000256" key="1">
    <source>
        <dbReference type="SAM" id="Coils"/>
    </source>
</evidence>
<keyword evidence="3" id="KW-1185">Reference proteome</keyword>
<dbReference type="KEGG" id="psua:FLK61_24545"/>
<evidence type="ECO:0000313" key="2">
    <source>
        <dbReference type="EMBL" id="QKS69952.1"/>
    </source>
</evidence>
<evidence type="ECO:0000313" key="3">
    <source>
        <dbReference type="Proteomes" id="UP000318138"/>
    </source>
</evidence>
<feature type="coiled-coil region" evidence="1">
    <location>
        <begin position="27"/>
        <end position="54"/>
    </location>
</feature>
<accession>A0A859FAZ4</accession>
<dbReference type="EMBL" id="CP041372">
    <property type="protein sequence ID" value="QKS69952.1"/>
    <property type="molecule type" value="Genomic_DNA"/>
</dbReference>
<protein>
    <submittedName>
        <fullName evidence="2">Uncharacterized protein</fullName>
    </submittedName>
</protein>
<gene>
    <name evidence="2" type="ORF">FLK61_24545</name>
</gene>
<dbReference type="AlphaFoldDB" id="A0A859FAZ4"/>
<name>A0A859FAZ4_9BACI</name>
<sequence length="56" mass="6712">MELIFLFGTTVAVSIVIMQIFVDRQLIAQEKRIQGDYQREIDKLEERIRQIERSDE</sequence>
<reference evidence="3" key="1">
    <citation type="submission" date="2019-07" db="EMBL/GenBank/DDBJ databases">
        <title>Bacillus alkalisoli sp. nov. isolated from saline soil.</title>
        <authorList>
            <person name="Sun J.-Q."/>
            <person name="Xu L."/>
        </authorList>
    </citation>
    <scope>NUCLEOTIDE SEQUENCE [LARGE SCALE GENOMIC DNA]</scope>
    <source>
        <strain evidence="3">M4U3P1</strain>
    </source>
</reference>